<evidence type="ECO:0000256" key="12">
    <source>
        <dbReference type="ARBA" id="ARBA00023152"/>
    </source>
</evidence>
<feature type="binding site" evidence="13 15">
    <location>
        <position position="336"/>
    </location>
    <ligand>
        <name>ATP</name>
        <dbReference type="ChEBI" id="CHEBI:30616"/>
    </ligand>
</feature>
<dbReference type="UniPathway" id="UPA00109">
    <property type="reaction ID" value="UER00185"/>
</dbReference>
<keyword evidence="12 13" id="KW-0324">Glycolysis</keyword>
<feature type="binding site" evidence="13">
    <location>
        <position position="305"/>
    </location>
    <ligand>
        <name>ATP</name>
        <dbReference type="ChEBI" id="CHEBI:30616"/>
    </ligand>
</feature>
<dbReference type="InterPro" id="IPR015824">
    <property type="entry name" value="Phosphoglycerate_kinase_N"/>
</dbReference>
<dbReference type="OrthoDB" id="9808460at2"/>
<dbReference type="Proteomes" id="UP000032120">
    <property type="component" value="Unassembled WGS sequence"/>
</dbReference>
<evidence type="ECO:0000256" key="11">
    <source>
        <dbReference type="ARBA" id="ARBA00022840"/>
    </source>
</evidence>
<feature type="binding site" evidence="14">
    <location>
        <position position="122"/>
    </location>
    <ligand>
        <name>(2R)-3-phosphoglycerate</name>
        <dbReference type="ChEBI" id="CHEBI:58272"/>
    </ligand>
</feature>
<dbReference type="EC" id="2.7.2.3" evidence="5 13"/>
<dbReference type="Pfam" id="PF00162">
    <property type="entry name" value="PGK"/>
    <property type="match status" value="1"/>
</dbReference>
<proteinExistence type="inferred from homology"/>
<evidence type="ECO:0000256" key="10">
    <source>
        <dbReference type="ARBA" id="ARBA00022777"/>
    </source>
</evidence>
<gene>
    <name evidence="13 17" type="primary">pgk</name>
    <name evidence="17" type="ORF">SD72_01910</name>
</gene>
<keyword evidence="10 13" id="KW-0418">Kinase</keyword>
<keyword evidence="11 13" id="KW-0067">ATP-binding</keyword>
<keyword evidence="9 13" id="KW-0547">Nucleotide-binding</keyword>
<dbReference type="GO" id="GO:0043531">
    <property type="term" value="F:ADP binding"/>
    <property type="evidence" value="ECO:0007669"/>
    <property type="project" value="TreeGrafter"/>
</dbReference>
<evidence type="ECO:0000313" key="18">
    <source>
        <dbReference type="Proteomes" id="UP000032120"/>
    </source>
</evidence>
<evidence type="ECO:0000256" key="8">
    <source>
        <dbReference type="ARBA" id="ARBA00022679"/>
    </source>
</evidence>
<evidence type="ECO:0000256" key="3">
    <source>
        <dbReference type="ARBA" id="ARBA00008982"/>
    </source>
</evidence>
<comment type="subcellular location">
    <subcellularLocation>
        <location evidence="13">Cytoplasm</location>
    </subcellularLocation>
</comment>
<feature type="binding site" evidence="13">
    <location>
        <position position="159"/>
    </location>
    <ligand>
        <name>substrate</name>
    </ligand>
</feature>
<dbReference type="FunFam" id="3.40.50.1260:FF:000031">
    <property type="entry name" value="Phosphoglycerate kinase 1"/>
    <property type="match status" value="1"/>
</dbReference>
<reference evidence="17 18" key="1">
    <citation type="submission" date="2015-01" db="EMBL/GenBank/DDBJ databases">
        <title>Draft genome sequence of Leucobacter komagatae strain VKM ST2845.</title>
        <authorList>
            <person name="Karlyshev A.V."/>
            <person name="Kudryashova E.B."/>
        </authorList>
    </citation>
    <scope>NUCLEOTIDE SEQUENCE [LARGE SCALE GENOMIC DNA]</scope>
    <source>
        <strain evidence="17 18">VKM ST2845</strain>
    </source>
</reference>
<evidence type="ECO:0000256" key="2">
    <source>
        <dbReference type="ARBA" id="ARBA00004838"/>
    </source>
</evidence>
<name>A0A0D0IV63_9MICO</name>
<evidence type="ECO:0000256" key="6">
    <source>
        <dbReference type="ARBA" id="ARBA00016471"/>
    </source>
</evidence>
<dbReference type="InterPro" id="IPR001576">
    <property type="entry name" value="Phosphoglycerate_kinase"/>
</dbReference>
<evidence type="ECO:0000256" key="5">
    <source>
        <dbReference type="ARBA" id="ARBA00013061"/>
    </source>
</evidence>
<evidence type="ECO:0000313" key="17">
    <source>
        <dbReference type="EMBL" id="KIP53488.1"/>
    </source>
</evidence>
<sequence length="405" mass="41879">MRTLDTLGPLASRTVIVRSDLNVPLATTANGDTEITDDGRIRASLTTIRELRASGAKVVVISHLGRPEGAPDERYSLRPVAVRMSELLGAEVGFVDETVGEAASAAVAALGDGDVLLLENLRFNPGETSKDETERRAFASQLAAFGDACVSDGFGVVHRKQASVYELAQLLPSAAGRLVAAELEVLERLTEKAERPYSVVLGGSKVSDKLGVIAHLIERVDTLLIGGGMVFTFLAAQGHAVGSSLLEEDQLDTVRGYLASAAERGVRIVLPTDIVVAAAFAADADHEVVPADAIESSSFGAAGLGLDIGPDSAEAFAEVIRASATVFWNGPMGVFEMAAFAEGTRTVAGALTDTDGFTVVGGGDSAAAVRALGFADEDFGHISTGGGASLEFLEGKSLPGLEVLV</sequence>
<accession>A0A0D0IV63</accession>
<evidence type="ECO:0000256" key="9">
    <source>
        <dbReference type="ARBA" id="ARBA00022741"/>
    </source>
</evidence>
<organism evidence="17 18">
    <name type="scientific">Leucobacter komagatae</name>
    <dbReference type="NCBI Taxonomy" id="55969"/>
    <lineage>
        <taxon>Bacteria</taxon>
        <taxon>Bacillati</taxon>
        <taxon>Actinomycetota</taxon>
        <taxon>Actinomycetes</taxon>
        <taxon>Micrococcales</taxon>
        <taxon>Microbacteriaceae</taxon>
        <taxon>Leucobacter</taxon>
    </lineage>
</organism>
<dbReference type="InterPro" id="IPR015911">
    <property type="entry name" value="Phosphoglycerate_kinase_CS"/>
</dbReference>
<feature type="binding site" evidence="13">
    <location>
        <position position="122"/>
    </location>
    <ligand>
        <name>substrate</name>
    </ligand>
</feature>
<dbReference type="HAMAP" id="MF_00145">
    <property type="entry name" value="Phosphoglyc_kinase"/>
    <property type="match status" value="1"/>
</dbReference>
<dbReference type="GO" id="GO:0006096">
    <property type="term" value="P:glycolytic process"/>
    <property type="evidence" value="ECO:0007669"/>
    <property type="project" value="UniProtKB-UniRule"/>
</dbReference>
<keyword evidence="7 13" id="KW-0963">Cytoplasm</keyword>
<keyword evidence="8 13" id="KW-0808">Transferase</keyword>
<feature type="binding site" evidence="13 14">
    <location>
        <begin position="20"/>
        <end position="22"/>
    </location>
    <ligand>
        <name>substrate</name>
    </ligand>
</feature>
<feature type="binding site" evidence="13 15">
    <location>
        <begin position="362"/>
        <end position="365"/>
    </location>
    <ligand>
        <name>ATP</name>
        <dbReference type="ChEBI" id="CHEBI:30616"/>
    </ligand>
</feature>
<dbReference type="GO" id="GO:0006094">
    <property type="term" value="P:gluconeogenesis"/>
    <property type="evidence" value="ECO:0007669"/>
    <property type="project" value="TreeGrafter"/>
</dbReference>
<dbReference type="AlphaFoldDB" id="A0A0D0IV63"/>
<dbReference type="GO" id="GO:0005524">
    <property type="term" value="F:ATP binding"/>
    <property type="evidence" value="ECO:0007669"/>
    <property type="project" value="UniProtKB-KW"/>
</dbReference>
<dbReference type="PANTHER" id="PTHR11406:SF23">
    <property type="entry name" value="PHOSPHOGLYCERATE KINASE 1, CHLOROPLASTIC-RELATED"/>
    <property type="match status" value="1"/>
</dbReference>
<feature type="binding site" evidence="13 15">
    <location>
        <position position="209"/>
    </location>
    <ligand>
        <name>ATP</name>
        <dbReference type="ChEBI" id="CHEBI:30616"/>
    </ligand>
</feature>
<feature type="binding site" evidence="14">
    <location>
        <position position="159"/>
    </location>
    <ligand>
        <name>(2R)-3-phosphoglycerate</name>
        <dbReference type="ChEBI" id="CHEBI:58272"/>
    </ligand>
</feature>
<protein>
    <recommendedName>
        <fullName evidence="6 13">Phosphoglycerate kinase</fullName>
        <ecNumber evidence="5 13">2.7.2.3</ecNumber>
    </recommendedName>
</protein>
<dbReference type="RefSeq" id="WP_042542755.1">
    <property type="nucleotide sequence ID" value="NZ_JXSQ01000002.1"/>
</dbReference>
<dbReference type="PRINTS" id="PR00477">
    <property type="entry name" value="PHGLYCKINASE"/>
</dbReference>
<comment type="pathway">
    <text evidence="2 13">Carbohydrate degradation; glycolysis; pyruvate from D-glyceraldehyde 3-phosphate: step 2/5.</text>
</comment>
<dbReference type="EMBL" id="JXSQ01000002">
    <property type="protein sequence ID" value="KIP53488.1"/>
    <property type="molecule type" value="Genomic_DNA"/>
</dbReference>
<dbReference type="SUPFAM" id="SSF53748">
    <property type="entry name" value="Phosphoglycerate kinase"/>
    <property type="match status" value="1"/>
</dbReference>
<evidence type="ECO:0000256" key="4">
    <source>
        <dbReference type="ARBA" id="ARBA00011245"/>
    </source>
</evidence>
<dbReference type="PANTHER" id="PTHR11406">
    <property type="entry name" value="PHOSPHOGLYCERATE KINASE"/>
    <property type="match status" value="1"/>
</dbReference>
<dbReference type="GO" id="GO:0004618">
    <property type="term" value="F:phosphoglycerate kinase activity"/>
    <property type="evidence" value="ECO:0007669"/>
    <property type="project" value="UniProtKB-UniRule"/>
</dbReference>
<dbReference type="FunFam" id="3.40.50.1260:FF:000006">
    <property type="entry name" value="Phosphoglycerate kinase"/>
    <property type="match status" value="1"/>
</dbReference>
<evidence type="ECO:0000256" key="16">
    <source>
        <dbReference type="RuleBase" id="RU000532"/>
    </source>
</evidence>
<evidence type="ECO:0000256" key="15">
    <source>
        <dbReference type="PIRSR" id="PIRSR000724-2"/>
    </source>
</evidence>
<dbReference type="Gene3D" id="3.40.50.1260">
    <property type="entry name" value="Phosphoglycerate kinase, N-terminal domain"/>
    <property type="match status" value="2"/>
</dbReference>
<evidence type="ECO:0000256" key="7">
    <source>
        <dbReference type="ARBA" id="ARBA00022490"/>
    </source>
</evidence>
<keyword evidence="18" id="KW-1185">Reference proteome</keyword>
<dbReference type="PROSITE" id="PS00111">
    <property type="entry name" value="PGLYCERATE_KINASE"/>
    <property type="match status" value="1"/>
</dbReference>
<comment type="similarity">
    <text evidence="3 13 16">Belongs to the phosphoglycerate kinase family.</text>
</comment>
<feature type="binding site" evidence="13">
    <location>
        <position position="40"/>
    </location>
    <ligand>
        <name>substrate</name>
    </ligand>
</feature>
<evidence type="ECO:0000256" key="13">
    <source>
        <dbReference type="HAMAP-Rule" id="MF_00145"/>
    </source>
</evidence>
<comment type="subunit">
    <text evidence="4 13">Monomer.</text>
</comment>
<feature type="binding site" evidence="14">
    <location>
        <position position="40"/>
    </location>
    <ligand>
        <name>(2R)-3-phosphoglycerate</name>
        <dbReference type="ChEBI" id="CHEBI:58272"/>
    </ligand>
</feature>
<comment type="catalytic activity">
    <reaction evidence="1 13 16">
        <text>(2R)-3-phosphoglycerate + ATP = (2R)-3-phospho-glyceroyl phosphate + ADP</text>
        <dbReference type="Rhea" id="RHEA:14801"/>
        <dbReference type="ChEBI" id="CHEBI:30616"/>
        <dbReference type="ChEBI" id="CHEBI:57604"/>
        <dbReference type="ChEBI" id="CHEBI:58272"/>
        <dbReference type="ChEBI" id="CHEBI:456216"/>
        <dbReference type="EC" id="2.7.2.3"/>
    </reaction>
</comment>
<feature type="binding site" evidence="13 14">
    <location>
        <begin position="63"/>
        <end position="66"/>
    </location>
    <ligand>
        <name>substrate</name>
    </ligand>
</feature>
<dbReference type="PIRSF" id="PIRSF000724">
    <property type="entry name" value="Pgk"/>
    <property type="match status" value="1"/>
</dbReference>
<dbReference type="GO" id="GO:0005829">
    <property type="term" value="C:cytosol"/>
    <property type="evidence" value="ECO:0007669"/>
    <property type="project" value="TreeGrafter"/>
</dbReference>
<evidence type="ECO:0000256" key="1">
    <source>
        <dbReference type="ARBA" id="ARBA00000642"/>
    </source>
</evidence>
<dbReference type="InterPro" id="IPR036043">
    <property type="entry name" value="Phosphoglycerate_kinase_sf"/>
</dbReference>
<comment type="caution">
    <text evidence="17">The sequence shown here is derived from an EMBL/GenBank/DDBJ whole genome shotgun (WGS) entry which is preliminary data.</text>
</comment>
<evidence type="ECO:0000256" key="14">
    <source>
        <dbReference type="PIRSR" id="PIRSR000724-1"/>
    </source>
</evidence>